<organism evidence="1 2">
    <name type="scientific">Breznakibacter xylanolyticus</name>
    <dbReference type="NCBI Taxonomy" id="990"/>
    <lineage>
        <taxon>Bacteria</taxon>
        <taxon>Pseudomonadati</taxon>
        <taxon>Bacteroidota</taxon>
        <taxon>Bacteroidia</taxon>
        <taxon>Marinilabiliales</taxon>
        <taxon>Marinilabiliaceae</taxon>
        <taxon>Breznakibacter</taxon>
    </lineage>
</organism>
<accession>A0A2W7QEJ0</accession>
<evidence type="ECO:0000313" key="1">
    <source>
        <dbReference type="EMBL" id="PZX20329.1"/>
    </source>
</evidence>
<keyword evidence="2" id="KW-1185">Reference proteome</keyword>
<name>A0A2W7QEJ0_9BACT</name>
<dbReference type="EMBL" id="QKZK01000002">
    <property type="protein sequence ID" value="PZX20329.1"/>
    <property type="molecule type" value="Genomic_DNA"/>
</dbReference>
<dbReference type="Proteomes" id="UP000249239">
    <property type="component" value="Unassembled WGS sequence"/>
</dbReference>
<gene>
    <name evidence="1" type="ORF">LX69_00326</name>
</gene>
<evidence type="ECO:0000313" key="2">
    <source>
        <dbReference type="Proteomes" id="UP000249239"/>
    </source>
</evidence>
<proteinExistence type="predicted"/>
<reference evidence="1 2" key="1">
    <citation type="submission" date="2018-06" db="EMBL/GenBank/DDBJ databases">
        <title>Genomic Encyclopedia of Archaeal and Bacterial Type Strains, Phase II (KMG-II): from individual species to whole genera.</title>
        <authorList>
            <person name="Goeker M."/>
        </authorList>
    </citation>
    <scope>NUCLEOTIDE SEQUENCE [LARGE SCALE GENOMIC DNA]</scope>
    <source>
        <strain evidence="1 2">DSM 6779</strain>
    </source>
</reference>
<sequence>MSINTMSQCLDFAKKTASSQMSPYVADGNYNACDMREGETAEMYKTFFEGQSYRLIVAKAPNLPPVYIRVVDKNGAVLFDNQKMNYTHSWDFKVQSTQMLVVQIKVLDQKKATKEHGCVGILFGMETSKKK</sequence>
<dbReference type="AlphaFoldDB" id="A0A2W7QEJ0"/>
<protein>
    <submittedName>
        <fullName evidence="1">Uncharacterized protein</fullName>
    </submittedName>
</protein>
<comment type="caution">
    <text evidence="1">The sequence shown here is derived from an EMBL/GenBank/DDBJ whole genome shotgun (WGS) entry which is preliminary data.</text>
</comment>